<organism evidence="2 3">
    <name type="scientific">Pyronema omphalodes (strain CBS 100304)</name>
    <name type="common">Pyronema confluens</name>
    <dbReference type="NCBI Taxonomy" id="1076935"/>
    <lineage>
        <taxon>Eukaryota</taxon>
        <taxon>Fungi</taxon>
        <taxon>Dikarya</taxon>
        <taxon>Ascomycota</taxon>
        <taxon>Pezizomycotina</taxon>
        <taxon>Pezizomycetes</taxon>
        <taxon>Pezizales</taxon>
        <taxon>Pyronemataceae</taxon>
        <taxon>Pyronema</taxon>
    </lineage>
</organism>
<protein>
    <submittedName>
        <fullName evidence="2">Uncharacterized protein</fullName>
    </submittedName>
</protein>
<dbReference type="EMBL" id="HF935277">
    <property type="protein sequence ID" value="CCX05946.1"/>
    <property type="molecule type" value="Genomic_DNA"/>
</dbReference>
<feature type="region of interest" description="Disordered" evidence="1">
    <location>
        <begin position="1"/>
        <end position="22"/>
    </location>
</feature>
<evidence type="ECO:0000313" key="3">
    <source>
        <dbReference type="Proteomes" id="UP000018144"/>
    </source>
</evidence>
<evidence type="ECO:0000256" key="1">
    <source>
        <dbReference type="SAM" id="MobiDB-lite"/>
    </source>
</evidence>
<dbReference type="AlphaFoldDB" id="U4KXA1"/>
<dbReference type="Proteomes" id="UP000018144">
    <property type="component" value="Unassembled WGS sequence"/>
</dbReference>
<accession>U4KXA1</accession>
<keyword evidence="3" id="KW-1185">Reference proteome</keyword>
<sequence length="75" mass="8422">MPENSDPNALKMPENTAAPTKHPAKTHLWEVFMPSPHPHDACKSPKWKVVDRLYLSWTLAPPIQEQQHAAAAACR</sequence>
<reference evidence="2 3" key="1">
    <citation type="journal article" date="2013" name="PLoS Genet.">
        <title>The genome and development-dependent transcriptomes of Pyronema confluens: a window into fungal evolution.</title>
        <authorList>
            <person name="Traeger S."/>
            <person name="Altegoer F."/>
            <person name="Freitag M."/>
            <person name="Gabaldon T."/>
            <person name="Kempken F."/>
            <person name="Kumar A."/>
            <person name="Marcet-Houben M."/>
            <person name="Poggeler S."/>
            <person name="Stajich J.E."/>
            <person name="Nowrousian M."/>
        </authorList>
    </citation>
    <scope>NUCLEOTIDE SEQUENCE [LARGE SCALE GENOMIC DNA]</scope>
    <source>
        <strain evidence="3">CBS 100304</strain>
        <tissue evidence="2">Vegetative mycelium</tissue>
    </source>
</reference>
<proteinExistence type="predicted"/>
<evidence type="ECO:0000313" key="2">
    <source>
        <dbReference type="EMBL" id="CCX05946.1"/>
    </source>
</evidence>
<gene>
    <name evidence="2" type="ORF">PCON_05533</name>
</gene>
<name>U4KXA1_PYROM</name>